<comment type="pathway">
    <text evidence="2">Organic acid metabolism; glycolate biosynthesis; glycolate from 2-phosphoglycolate: step 1/1.</text>
</comment>
<dbReference type="SFLD" id="SFLDG01135">
    <property type="entry name" value="C1.5.6:_HAD__Beta-PGM__Phospha"/>
    <property type="match status" value="1"/>
</dbReference>
<dbReference type="InterPro" id="IPR036412">
    <property type="entry name" value="HAD-like_sf"/>
</dbReference>
<comment type="caution">
    <text evidence="5">The sequence shown here is derived from an EMBL/GenBank/DDBJ whole genome shotgun (WGS) entry which is preliminary data.</text>
</comment>
<evidence type="ECO:0000256" key="3">
    <source>
        <dbReference type="ARBA" id="ARBA00006171"/>
    </source>
</evidence>
<evidence type="ECO:0000313" key="6">
    <source>
        <dbReference type="Proteomes" id="UP000280842"/>
    </source>
</evidence>
<name>A0A3M0BK73_9AQUI</name>
<dbReference type="Gene3D" id="3.40.50.1000">
    <property type="entry name" value="HAD superfamily/HAD-like"/>
    <property type="match status" value="1"/>
</dbReference>
<dbReference type="GO" id="GO:0005829">
    <property type="term" value="C:cytosol"/>
    <property type="evidence" value="ECO:0007669"/>
    <property type="project" value="TreeGrafter"/>
</dbReference>
<dbReference type="GO" id="GO:0006281">
    <property type="term" value="P:DNA repair"/>
    <property type="evidence" value="ECO:0007669"/>
    <property type="project" value="TreeGrafter"/>
</dbReference>
<dbReference type="InterPro" id="IPR023214">
    <property type="entry name" value="HAD_sf"/>
</dbReference>
<dbReference type="RefSeq" id="WP_121922389.1">
    <property type="nucleotide sequence ID" value="NZ_REFO01000010.1"/>
</dbReference>
<evidence type="ECO:0000256" key="4">
    <source>
        <dbReference type="ARBA" id="ARBA00013078"/>
    </source>
</evidence>
<dbReference type="NCBIfam" id="TIGR01549">
    <property type="entry name" value="HAD-SF-IA-v1"/>
    <property type="match status" value="1"/>
</dbReference>
<dbReference type="PANTHER" id="PTHR43434">
    <property type="entry name" value="PHOSPHOGLYCOLATE PHOSPHATASE"/>
    <property type="match status" value="1"/>
</dbReference>
<dbReference type="FunFam" id="3.40.50.1000:FF:000022">
    <property type="entry name" value="Phosphoglycolate phosphatase"/>
    <property type="match status" value="1"/>
</dbReference>
<dbReference type="SFLD" id="SFLDS00003">
    <property type="entry name" value="Haloacid_Dehalogenase"/>
    <property type="match status" value="1"/>
</dbReference>
<protein>
    <recommendedName>
        <fullName evidence="4">phosphoglycolate phosphatase</fullName>
        <ecNumber evidence="4">3.1.3.18</ecNumber>
    </recommendedName>
</protein>
<comment type="similarity">
    <text evidence="3">Belongs to the HAD-like hydrolase superfamily. CbbY/CbbZ/Gph/YieH family.</text>
</comment>
<sequence>MDRQNKEYLQRILFEELEGYFFDLDGTLIDSSKDIAIAANYALKKLGFNELPEKEIIKNVGYGGENLIKGILPEKKEELIKEGVKYFREYYFSNPAVHTKLYDGIYEILEGLKKKNKKIAVITNKYFDISKQILGKLQIIDMIDILIGGDSVENKKPHPEPVLKALEDLNISNAVMIGDSETDIKSGKEAGIYTILVEYGFGKIDIAKKLGPNFIVKNTKELKGILL</sequence>
<dbReference type="InterPro" id="IPR050155">
    <property type="entry name" value="HAD-like_hydrolase_sf"/>
</dbReference>
<dbReference type="EC" id="3.1.3.18" evidence="4"/>
<evidence type="ECO:0000256" key="1">
    <source>
        <dbReference type="ARBA" id="ARBA00000830"/>
    </source>
</evidence>
<dbReference type="InterPro" id="IPR041492">
    <property type="entry name" value="HAD_2"/>
</dbReference>
<comment type="catalytic activity">
    <reaction evidence="1">
        <text>2-phosphoglycolate + H2O = glycolate + phosphate</text>
        <dbReference type="Rhea" id="RHEA:14369"/>
        <dbReference type="ChEBI" id="CHEBI:15377"/>
        <dbReference type="ChEBI" id="CHEBI:29805"/>
        <dbReference type="ChEBI" id="CHEBI:43474"/>
        <dbReference type="ChEBI" id="CHEBI:58033"/>
        <dbReference type="EC" id="3.1.3.18"/>
    </reaction>
</comment>
<dbReference type="Gene3D" id="1.10.150.240">
    <property type="entry name" value="Putative phosphatase, domain 2"/>
    <property type="match status" value="1"/>
</dbReference>
<dbReference type="SUPFAM" id="SSF56784">
    <property type="entry name" value="HAD-like"/>
    <property type="match status" value="1"/>
</dbReference>
<organism evidence="5 6">
    <name type="scientific">Hydrogenothermus marinus</name>
    <dbReference type="NCBI Taxonomy" id="133270"/>
    <lineage>
        <taxon>Bacteria</taxon>
        <taxon>Pseudomonadati</taxon>
        <taxon>Aquificota</taxon>
        <taxon>Aquificia</taxon>
        <taxon>Aquificales</taxon>
        <taxon>Hydrogenothermaceae</taxon>
        <taxon>Hydrogenothermus</taxon>
    </lineage>
</organism>
<dbReference type="OrthoDB" id="9807630at2"/>
<dbReference type="Pfam" id="PF13419">
    <property type="entry name" value="HAD_2"/>
    <property type="match status" value="1"/>
</dbReference>
<dbReference type="SFLD" id="SFLDG01129">
    <property type="entry name" value="C1.5:_HAD__Beta-PGM__Phosphata"/>
    <property type="match status" value="1"/>
</dbReference>
<dbReference type="AlphaFoldDB" id="A0A3M0BK73"/>
<dbReference type="Proteomes" id="UP000280842">
    <property type="component" value="Unassembled WGS sequence"/>
</dbReference>
<evidence type="ECO:0000256" key="2">
    <source>
        <dbReference type="ARBA" id="ARBA00004818"/>
    </source>
</evidence>
<evidence type="ECO:0000313" key="5">
    <source>
        <dbReference type="EMBL" id="RMA97611.1"/>
    </source>
</evidence>
<keyword evidence="6" id="KW-1185">Reference proteome</keyword>
<accession>A0A3M0BK73</accession>
<dbReference type="PANTHER" id="PTHR43434:SF1">
    <property type="entry name" value="PHOSPHOGLYCOLATE PHOSPHATASE"/>
    <property type="match status" value="1"/>
</dbReference>
<dbReference type="EMBL" id="REFO01000010">
    <property type="protein sequence ID" value="RMA97611.1"/>
    <property type="molecule type" value="Genomic_DNA"/>
</dbReference>
<gene>
    <name evidence="5" type="ORF">CLV39_0231</name>
</gene>
<reference evidence="5 6" key="1">
    <citation type="submission" date="2018-10" db="EMBL/GenBank/DDBJ databases">
        <title>Genomic Encyclopedia of Archaeal and Bacterial Type Strains, Phase II (KMG-II): from individual species to whole genera.</title>
        <authorList>
            <person name="Goeker M."/>
        </authorList>
    </citation>
    <scope>NUCLEOTIDE SEQUENCE [LARGE SCALE GENOMIC DNA]</scope>
    <source>
        <strain evidence="5 6">VM1</strain>
    </source>
</reference>
<dbReference type="GO" id="GO:0008967">
    <property type="term" value="F:phosphoglycolate phosphatase activity"/>
    <property type="evidence" value="ECO:0007669"/>
    <property type="project" value="UniProtKB-EC"/>
</dbReference>
<proteinExistence type="inferred from homology"/>
<dbReference type="NCBIfam" id="TIGR01509">
    <property type="entry name" value="HAD-SF-IA-v3"/>
    <property type="match status" value="1"/>
</dbReference>
<dbReference type="InterPro" id="IPR023198">
    <property type="entry name" value="PGP-like_dom2"/>
</dbReference>
<dbReference type="InterPro" id="IPR006439">
    <property type="entry name" value="HAD-SF_hydro_IA"/>
</dbReference>